<dbReference type="AlphaFoldDB" id="A0A1Y1BLX9"/>
<evidence type="ECO:0008006" key="3">
    <source>
        <dbReference type="Google" id="ProtNLM"/>
    </source>
</evidence>
<accession>A0A1Y1BLX9</accession>
<reference evidence="1 2" key="1">
    <citation type="journal article" date="2017" name="Genome Announc.">
        <title>Complete Genome Sequence of Burkholderia stabilis FERMP-21014.</title>
        <authorList>
            <person name="Konishi K."/>
            <person name="Kumagai T."/>
            <person name="Sakasegawa S."/>
            <person name="Tamura T."/>
        </authorList>
    </citation>
    <scope>NUCLEOTIDE SEQUENCE [LARGE SCALE GENOMIC DNA]</scope>
    <source>
        <strain evidence="1 2">FERMP-21014</strain>
    </source>
</reference>
<protein>
    <recommendedName>
        <fullName evidence="3">DNA-directed RNA polymerase II</fullName>
    </recommendedName>
</protein>
<evidence type="ECO:0000313" key="2">
    <source>
        <dbReference type="Proteomes" id="UP000218432"/>
    </source>
</evidence>
<dbReference type="Proteomes" id="UP000218432">
    <property type="component" value="Chromosome 2"/>
</dbReference>
<organism evidence="1 2">
    <name type="scientific">Burkholderia stabilis</name>
    <dbReference type="NCBI Taxonomy" id="95485"/>
    <lineage>
        <taxon>Bacteria</taxon>
        <taxon>Pseudomonadati</taxon>
        <taxon>Pseudomonadota</taxon>
        <taxon>Betaproteobacteria</taxon>
        <taxon>Burkholderiales</taxon>
        <taxon>Burkholderiaceae</taxon>
        <taxon>Burkholderia</taxon>
        <taxon>Burkholderia cepacia complex</taxon>
    </lineage>
</organism>
<gene>
    <name evidence="1" type="ORF">BSFP_037310</name>
</gene>
<proteinExistence type="predicted"/>
<evidence type="ECO:0000313" key="1">
    <source>
        <dbReference type="EMBL" id="BAX60865.1"/>
    </source>
</evidence>
<sequence>MSPLDSAWAVPSASELPPAAVADVPSATALFPFADTVAPVPIATPDVAVLCTTELRPIAIDVVASAAEPPVPELLPPPIAIALLPDAVASLPTAVAPVFSAFAPEPIPIALAPVAVVAWPKAWE</sequence>
<dbReference type="EMBL" id="AP018112">
    <property type="protein sequence ID" value="BAX60865.1"/>
    <property type="molecule type" value="Genomic_DNA"/>
</dbReference>
<name>A0A1Y1BLX9_9BURK</name>
<dbReference type="RefSeq" id="WP_096473498.1">
    <property type="nucleotide sequence ID" value="NZ_AP018112.1"/>
</dbReference>